<proteinExistence type="predicted"/>
<evidence type="ECO:0000256" key="1">
    <source>
        <dbReference type="SAM" id="MobiDB-lite"/>
    </source>
</evidence>
<organism evidence="2 3">
    <name type="scientific">Cymbomonas tetramitiformis</name>
    <dbReference type="NCBI Taxonomy" id="36881"/>
    <lineage>
        <taxon>Eukaryota</taxon>
        <taxon>Viridiplantae</taxon>
        <taxon>Chlorophyta</taxon>
        <taxon>Pyramimonadophyceae</taxon>
        <taxon>Pyramimonadales</taxon>
        <taxon>Pyramimonadaceae</taxon>
        <taxon>Cymbomonas</taxon>
    </lineage>
</organism>
<evidence type="ECO:0000313" key="2">
    <source>
        <dbReference type="EMBL" id="KAK3287243.1"/>
    </source>
</evidence>
<comment type="caution">
    <text evidence="2">The sequence shown here is derived from an EMBL/GenBank/DDBJ whole genome shotgun (WGS) entry which is preliminary data.</text>
</comment>
<keyword evidence="3" id="KW-1185">Reference proteome</keyword>
<sequence length="199" mass="22667">MASIGDQEMEQWDKAATLESIKSRKDTILKNFDDWQEQGKKRAEVTTPFCTEFIKALKDDFPPENKQVNLEKYFGKLELANRLILTGAIFKVVLAAGACETTKWILKESEPAFQLENLKCIGEELLDYCMTFTRECYSRRQTSSTPRWKKATTPTSRIFQASFENLGDTADNGKEPEPPEPPQSGDESEEENAPEVRKT</sequence>
<dbReference type="EMBL" id="LGRX02000943">
    <property type="protein sequence ID" value="KAK3287243.1"/>
    <property type="molecule type" value="Genomic_DNA"/>
</dbReference>
<protein>
    <submittedName>
        <fullName evidence="2">Uncharacterized protein</fullName>
    </submittedName>
</protein>
<accession>A0AAE0GZT9</accession>
<dbReference type="Proteomes" id="UP001190700">
    <property type="component" value="Unassembled WGS sequence"/>
</dbReference>
<dbReference type="AlphaFoldDB" id="A0AAE0GZT9"/>
<feature type="compositionally biased region" description="Polar residues" evidence="1">
    <location>
        <begin position="143"/>
        <end position="163"/>
    </location>
</feature>
<feature type="region of interest" description="Disordered" evidence="1">
    <location>
        <begin position="143"/>
        <end position="199"/>
    </location>
</feature>
<evidence type="ECO:0000313" key="3">
    <source>
        <dbReference type="Proteomes" id="UP001190700"/>
    </source>
</evidence>
<name>A0AAE0GZT9_9CHLO</name>
<reference evidence="2 3" key="1">
    <citation type="journal article" date="2015" name="Genome Biol. Evol.">
        <title>Comparative Genomics of a Bacterivorous Green Alga Reveals Evolutionary Causalities and Consequences of Phago-Mixotrophic Mode of Nutrition.</title>
        <authorList>
            <person name="Burns J.A."/>
            <person name="Paasch A."/>
            <person name="Narechania A."/>
            <person name="Kim E."/>
        </authorList>
    </citation>
    <scope>NUCLEOTIDE SEQUENCE [LARGE SCALE GENOMIC DNA]</scope>
    <source>
        <strain evidence="2 3">PLY_AMNH</strain>
    </source>
</reference>
<gene>
    <name evidence="2" type="ORF">CYMTET_5245</name>
</gene>